<evidence type="ECO:0000256" key="8">
    <source>
        <dbReference type="ARBA" id="ARBA00023163"/>
    </source>
</evidence>
<evidence type="ECO:0000256" key="1">
    <source>
        <dbReference type="ARBA" id="ARBA00004123"/>
    </source>
</evidence>
<dbReference type="InterPro" id="IPR038217">
    <property type="entry name" value="MRG_C_sf"/>
</dbReference>
<evidence type="ECO:0000256" key="10">
    <source>
        <dbReference type="ARBA" id="ARBA00023242"/>
    </source>
</evidence>
<name>A0A022WD46_TRIRU</name>
<keyword evidence="7" id="KW-0805">Transcription regulation</keyword>
<comment type="similarity">
    <text evidence="2">Belongs to the MRG family.</text>
</comment>
<dbReference type="PANTHER" id="PTHR10880">
    <property type="entry name" value="MORTALITY FACTOR 4-LIKE PROTEIN"/>
    <property type="match status" value="1"/>
</dbReference>
<keyword evidence="5" id="KW-0227">DNA damage</keyword>
<reference evidence="15" key="1">
    <citation type="submission" date="2014-02" db="EMBL/GenBank/DDBJ databases">
        <title>The Genome Sequence of Trichophyton rubrum (morphotype fischeri) CBS 288.86.</title>
        <authorList>
            <consortium name="The Broad Institute Genomics Platform"/>
            <person name="Cuomo C.A."/>
            <person name="White T.C."/>
            <person name="Graser Y."/>
            <person name="Martinez-Rossi N."/>
            <person name="Heitman J."/>
            <person name="Young S.K."/>
            <person name="Zeng Q."/>
            <person name="Gargeya S."/>
            <person name="Abouelleil A."/>
            <person name="Alvarado L."/>
            <person name="Chapman S.B."/>
            <person name="Gainer-Dewar J."/>
            <person name="Goldberg J."/>
            <person name="Griggs A."/>
            <person name="Gujja S."/>
            <person name="Hansen M."/>
            <person name="Howarth C."/>
            <person name="Imamovic A."/>
            <person name="Larimer J."/>
            <person name="Martinez D."/>
            <person name="Murphy C."/>
            <person name="Pearson M.D."/>
            <person name="Persinoti G."/>
            <person name="Poon T."/>
            <person name="Priest M."/>
            <person name="Roberts A.D."/>
            <person name="Saif S."/>
            <person name="Shea T.D."/>
            <person name="Sykes S.N."/>
            <person name="Wortman J."/>
            <person name="Nusbaum C."/>
            <person name="Birren B."/>
        </authorList>
    </citation>
    <scope>NUCLEOTIDE SEQUENCE [LARGE SCALE GENOMIC DNA]</scope>
    <source>
        <strain evidence="15">CBS 288.86</strain>
    </source>
</reference>
<evidence type="ECO:0000256" key="2">
    <source>
        <dbReference type="ARBA" id="ARBA00009093"/>
    </source>
</evidence>
<evidence type="ECO:0000313" key="15">
    <source>
        <dbReference type="EMBL" id="EZF56013.1"/>
    </source>
</evidence>
<dbReference type="PANTHER" id="PTHR10880:SF15">
    <property type="entry name" value="MSL COMPLEX SUBUNIT 3"/>
    <property type="match status" value="1"/>
</dbReference>
<dbReference type="InterPro" id="IPR008676">
    <property type="entry name" value="MRG"/>
</dbReference>
<comment type="function">
    <text evidence="11">Involved in deacetylation of histones, chromatin assembly and chromosome segregation. May act as a transcriptional oscillator, directing histone deacetylases to specific chromosomal domains. Component of the NuA4 histone acetyltransferase complex which is involved in transcriptional activation of selected genes principally by acetylation of nucleosomal histone H4 and H2A. The NuA4 complex is also involved in DNA repair.</text>
</comment>
<gene>
    <name evidence="15" type="ORF">H103_01533</name>
</gene>
<evidence type="ECO:0000256" key="6">
    <source>
        <dbReference type="ARBA" id="ARBA00022853"/>
    </source>
</evidence>
<dbReference type="InterPro" id="IPR053820">
    <property type="entry name" value="MSL3_chromo-like"/>
</dbReference>
<organism evidence="15">
    <name type="scientific">Trichophyton rubrum CBS 288.86</name>
    <dbReference type="NCBI Taxonomy" id="1215330"/>
    <lineage>
        <taxon>Eukaryota</taxon>
        <taxon>Fungi</taxon>
        <taxon>Dikarya</taxon>
        <taxon>Ascomycota</taxon>
        <taxon>Pezizomycotina</taxon>
        <taxon>Eurotiomycetes</taxon>
        <taxon>Eurotiomycetidae</taxon>
        <taxon>Onygenales</taxon>
        <taxon>Arthrodermataceae</taxon>
        <taxon>Trichophyton</taxon>
    </lineage>
</organism>
<evidence type="ECO:0000256" key="3">
    <source>
        <dbReference type="ARBA" id="ARBA00011353"/>
    </source>
</evidence>
<accession>A0A022WD46</accession>
<comment type="subunit">
    <text evidence="3">Component of the NuA4 histone acetyltransferase complex.</text>
</comment>
<dbReference type="Proteomes" id="UP000023758">
    <property type="component" value="Unassembled WGS sequence"/>
</dbReference>
<dbReference type="AlphaFoldDB" id="A0A022WD46"/>
<proteinExistence type="inferred from homology"/>
<dbReference type="GO" id="GO:0032221">
    <property type="term" value="C:Rpd3S complex"/>
    <property type="evidence" value="ECO:0007669"/>
    <property type="project" value="TreeGrafter"/>
</dbReference>
<comment type="subcellular location">
    <subcellularLocation>
        <location evidence="1">Nucleus</location>
    </subcellularLocation>
</comment>
<dbReference type="SMART" id="SM00298">
    <property type="entry name" value="CHROMO"/>
    <property type="match status" value="1"/>
</dbReference>
<dbReference type="Gene3D" id="2.30.30.140">
    <property type="match status" value="1"/>
</dbReference>
<keyword evidence="9" id="KW-0234">DNA repair</keyword>
<dbReference type="PIRSF" id="PIRSF038133">
    <property type="entry name" value="HAT_Nua4_EAF3/MRG15"/>
    <property type="match status" value="1"/>
</dbReference>
<protein>
    <recommendedName>
        <fullName evidence="4">Chromatin modification-related protein EAF3</fullName>
    </recommendedName>
    <alternativeName>
        <fullName evidence="12">Chromatin modification-related protein eaf3</fullName>
    </alternativeName>
</protein>
<dbReference type="GO" id="GO:0006281">
    <property type="term" value="P:DNA repair"/>
    <property type="evidence" value="ECO:0007669"/>
    <property type="project" value="UniProtKB-KW"/>
</dbReference>
<evidence type="ECO:0000256" key="12">
    <source>
        <dbReference type="ARBA" id="ARBA00072864"/>
    </source>
</evidence>
<feature type="region of interest" description="Disordered" evidence="13">
    <location>
        <begin position="80"/>
        <end position="130"/>
    </location>
</feature>
<evidence type="ECO:0000259" key="14">
    <source>
        <dbReference type="SMART" id="SM00298"/>
    </source>
</evidence>
<dbReference type="FunFam" id="1.10.274.30:FF:000004">
    <property type="entry name" value="Putative Chromatin modification-related protein eaf3"/>
    <property type="match status" value="1"/>
</dbReference>
<dbReference type="GO" id="GO:0006338">
    <property type="term" value="P:chromatin remodeling"/>
    <property type="evidence" value="ECO:0007669"/>
    <property type="project" value="UniProtKB-ARBA"/>
</dbReference>
<keyword evidence="10" id="KW-0539">Nucleus</keyword>
<dbReference type="PROSITE" id="PS51640">
    <property type="entry name" value="MRG"/>
    <property type="match status" value="1"/>
</dbReference>
<dbReference type="GO" id="GO:0035267">
    <property type="term" value="C:NuA4 histone acetyltransferase complex"/>
    <property type="evidence" value="ECO:0007669"/>
    <property type="project" value="TreeGrafter"/>
</dbReference>
<dbReference type="HOGENOM" id="CLU_039566_1_1_1"/>
<evidence type="ECO:0000256" key="13">
    <source>
        <dbReference type="SAM" id="MobiDB-lite"/>
    </source>
</evidence>
<dbReference type="EMBL" id="KK207731">
    <property type="protein sequence ID" value="EZF56013.1"/>
    <property type="molecule type" value="Genomic_DNA"/>
</dbReference>
<dbReference type="GO" id="GO:0006355">
    <property type="term" value="P:regulation of DNA-templated transcription"/>
    <property type="evidence" value="ECO:0007669"/>
    <property type="project" value="InterPro"/>
</dbReference>
<dbReference type="SUPFAM" id="SSF54160">
    <property type="entry name" value="Chromo domain-like"/>
    <property type="match status" value="1"/>
</dbReference>
<dbReference type="Pfam" id="PF22732">
    <property type="entry name" value="MSL3_chromo-like"/>
    <property type="match status" value="1"/>
</dbReference>
<feature type="domain" description="Chromo" evidence="14">
    <location>
        <begin position="22"/>
        <end position="82"/>
    </location>
</feature>
<dbReference type="InterPro" id="IPR000953">
    <property type="entry name" value="Chromo/chromo_shadow_dom"/>
</dbReference>
<dbReference type="Pfam" id="PF05712">
    <property type="entry name" value="MRG"/>
    <property type="match status" value="1"/>
</dbReference>
<keyword evidence="6" id="KW-0156">Chromatin regulator</keyword>
<evidence type="ECO:0000256" key="4">
    <source>
        <dbReference type="ARBA" id="ARBA00018505"/>
    </source>
</evidence>
<dbReference type="InterPro" id="IPR026541">
    <property type="entry name" value="MRG_dom"/>
</dbReference>
<sequence length="337" mass="38794">MPLNHPIYHKDETVLCFHHDILYEAKIIALRLSDPEDRKSPYEYRVHYKGWKHTWDDWVFQDRLRKATEDNKELAATLRREAEAASRKKSKKKKTAAASDRGSTIGSDDRQSSIPARGTKRGRDTEIEKEDEFNARPSIRIVIPDNLKALLVDDWEYVTKNNQLVPLPAKGPVSTILDHYFEEEKPKRASASDIDVLEEVVAGIREYFEKSLSKILLYQFERQQYQMISNKWESGAEGYVNKGPCEVYGAEHLARLFASLPELIAQTGLSQQATQRLREELSKFSMWLSKHSDRYFSAKYDAPSKEYIDKAKGVNSQDAPGTATARLFEMDKQDKSD</sequence>
<evidence type="ECO:0000256" key="7">
    <source>
        <dbReference type="ARBA" id="ARBA00023015"/>
    </source>
</evidence>
<dbReference type="InterPro" id="IPR016197">
    <property type="entry name" value="Chromo-like_dom_sf"/>
</dbReference>
<dbReference type="Gene3D" id="1.10.274.30">
    <property type="entry name" value="MRG domain"/>
    <property type="match status" value="1"/>
</dbReference>
<evidence type="ECO:0000256" key="9">
    <source>
        <dbReference type="ARBA" id="ARBA00023204"/>
    </source>
</evidence>
<dbReference type="OrthoDB" id="124855at2759"/>
<keyword evidence="8" id="KW-0804">Transcription</keyword>
<evidence type="ECO:0000256" key="11">
    <source>
        <dbReference type="ARBA" id="ARBA00057322"/>
    </source>
</evidence>
<evidence type="ECO:0000256" key="5">
    <source>
        <dbReference type="ARBA" id="ARBA00022763"/>
    </source>
</evidence>